<organism evidence="1 2">
    <name type="scientific">Prosthecobacter fusiformis</name>
    <dbReference type="NCBI Taxonomy" id="48464"/>
    <lineage>
        <taxon>Bacteria</taxon>
        <taxon>Pseudomonadati</taxon>
        <taxon>Verrucomicrobiota</taxon>
        <taxon>Verrucomicrobiia</taxon>
        <taxon>Verrucomicrobiales</taxon>
        <taxon>Verrucomicrobiaceae</taxon>
        <taxon>Prosthecobacter</taxon>
    </lineage>
</organism>
<dbReference type="OrthoDB" id="4734332at2"/>
<evidence type="ECO:0000313" key="2">
    <source>
        <dbReference type="Proteomes" id="UP000295662"/>
    </source>
</evidence>
<evidence type="ECO:0000313" key="1">
    <source>
        <dbReference type="EMBL" id="TDU66064.1"/>
    </source>
</evidence>
<dbReference type="AlphaFoldDB" id="A0A4R7RL84"/>
<name>A0A4R7RL84_9BACT</name>
<accession>A0A4R7RL84</accession>
<dbReference type="SUPFAM" id="SSF47598">
    <property type="entry name" value="Ribbon-helix-helix"/>
    <property type="match status" value="1"/>
</dbReference>
<dbReference type="GO" id="GO:0006355">
    <property type="term" value="P:regulation of DNA-templated transcription"/>
    <property type="evidence" value="ECO:0007669"/>
    <property type="project" value="InterPro"/>
</dbReference>
<sequence>MVKTQVQIPDALFREAKRIAAENEMSFAEVVRRGLEEIILHHPPGRERAAEWQIPAAFDLGETLAPEEDWTALCHE</sequence>
<comment type="caution">
    <text evidence="1">The sequence shown here is derived from an EMBL/GenBank/DDBJ whole genome shotgun (WGS) entry which is preliminary data.</text>
</comment>
<protein>
    <submittedName>
        <fullName evidence="1">Uncharacterized protein</fullName>
    </submittedName>
</protein>
<dbReference type="Proteomes" id="UP000295662">
    <property type="component" value="Unassembled WGS sequence"/>
</dbReference>
<gene>
    <name evidence="1" type="ORF">EI77_03801</name>
</gene>
<dbReference type="InterPro" id="IPR010985">
    <property type="entry name" value="Ribbon_hlx_hlx"/>
</dbReference>
<proteinExistence type="predicted"/>
<dbReference type="RefSeq" id="WP_133796809.1">
    <property type="nucleotide sequence ID" value="NZ_SOCA01000009.1"/>
</dbReference>
<keyword evidence="2" id="KW-1185">Reference proteome</keyword>
<reference evidence="1 2" key="1">
    <citation type="submission" date="2019-03" db="EMBL/GenBank/DDBJ databases">
        <title>Genomic Encyclopedia of Archaeal and Bacterial Type Strains, Phase II (KMG-II): from individual species to whole genera.</title>
        <authorList>
            <person name="Goeker M."/>
        </authorList>
    </citation>
    <scope>NUCLEOTIDE SEQUENCE [LARGE SCALE GENOMIC DNA]</scope>
    <source>
        <strain evidence="1 2">ATCC 25309</strain>
    </source>
</reference>
<dbReference type="EMBL" id="SOCA01000009">
    <property type="protein sequence ID" value="TDU66064.1"/>
    <property type="molecule type" value="Genomic_DNA"/>
</dbReference>